<feature type="domain" description="KIB1-4 beta-propeller" evidence="2">
    <location>
        <begin position="194"/>
        <end position="303"/>
    </location>
</feature>
<accession>A0ABR2CPL2</accession>
<evidence type="ECO:0008006" key="5">
    <source>
        <dbReference type="Google" id="ProtNLM"/>
    </source>
</evidence>
<dbReference type="EMBL" id="JBBPBM010000048">
    <property type="protein sequence ID" value="KAK8521454.1"/>
    <property type="molecule type" value="Genomic_DNA"/>
</dbReference>
<sequence length="361" mass="41446">MPRTVGTGTCLTKQQTATSVCSNSVHHHSLIHDDRRIHHQLLHRRLFWKIRLGKGMATSESRTKRSENYKERPNSKRLQIEKQGPNWSDIPCDIVECIIRYLGLEDRIRTRAVCKGWSVANCHIPAIAAIDRFPWALKKFGSIYGDYRLLDPFLEIYGWVLFGCYLALPPQRKLMLFLYSPFTSEVIKLPELKSWKSLELNSGIKAGRADSAIYANGVFYCYFLHGQLVGFNVEPEEWTVLVGSSNSLPLACNLVMIDADLCVFDQYGLKLKLFKFDFSEMRWVYEKDLNKHALFMGCSSFSVLAVGETSDLANSIVSYKNDFGNQPLWSIRWYGYGSRSSKRKWLQRTGSLFHSTVNVSR</sequence>
<evidence type="ECO:0000259" key="1">
    <source>
        <dbReference type="Pfam" id="PF00646"/>
    </source>
</evidence>
<keyword evidence="4" id="KW-1185">Reference proteome</keyword>
<proteinExistence type="predicted"/>
<dbReference type="PANTHER" id="PTHR33110:SF71">
    <property type="entry name" value="F-BOX_KELCH-REPEAT PROTEIN"/>
    <property type="match status" value="1"/>
</dbReference>
<feature type="domain" description="F-box" evidence="1">
    <location>
        <begin position="87"/>
        <end position="118"/>
    </location>
</feature>
<name>A0ABR2CPL2_9ROSI</name>
<dbReference type="PANTHER" id="PTHR33110">
    <property type="entry name" value="F-BOX/KELCH-REPEAT PROTEIN-RELATED"/>
    <property type="match status" value="1"/>
</dbReference>
<protein>
    <recommendedName>
        <fullName evidence="5">F-box domain-containing protein</fullName>
    </recommendedName>
</protein>
<evidence type="ECO:0000313" key="4">
    <source>
        <dbReference type="Proteomes" id="UP001472677"/>
    </source>
</evidence>
<dbReference type="Proteomes" id="UP001472677">
    <property type="component" value="Unassembled WGS sequence"/>
</dbReference>
<dbReference type="InterPro" id="IPR036047">
    <property type="entry name" value="F-box-like_dom_sf"/>
</dbReference>
<dbReference type="Pfam" id="PF00646">
    <property type="entry name" value="F-box"/>
    <property type="match status" value="1"/>
</dbReference>
<gene>
    <name evidence="3" type="ORF">V6N12_005357</name>
</gene>
<dbReference type="Pfam" id="PF03478">
    <property type="entry name" value="Beta-prop_KIB1-4"/>
    <property type="match status" value="1"/>
</dbReference>
<comment type="caution">
    <text evidence="3">The sequence shown here is derived from an EMBL/GenBank/DDBJ whole genome shotgun (WGS) entry which is preliminary data.</text>
</comment>
<reference evidence="3 4" key="1">
    <citation type="journal article" date="2024" name="G3 (Bethesda)">
        <title>Genome assembly of Hibiscus sabdariffa L. provides insights into metabolisms of medicinal natural products.</title>
        <authorList>
            <person name="Kim T."/>
        </authorList>
    </citation>
    <scope>NUCLEOTIDE SEQUENCE [LARGE SCALE GENOMIC DNA]</scope>
    <source>
        <strain evidence="3">TK-2024</strain>
        <tissue evidence="3">Old leaves</tissue>
    </source>
</reference>
<dbReference type="Gene3D" id="1.20.1280.50">
    <property type="match status" value="1"/>
</dbReference>
<dbReference type="InterPro" id="IPR005174">
    <property type="entry name" value="KIB1-4_b-propeller"/>
</dbReference>
<evidence type="ECO:0000259" key="2">
    <source>
        <dbReference type="Pfam" id="PF03478"/>
    </source>
</evidence>
<dbReference type="InterPro" id="IPR001810">
    <property type="entry name" value="F-box_dom"/>
</dbReference>
<evidence type="ECO:0000313" key="3">
    <source>
        <dbReference type="EMBL" id="KAK8521454.1"/>
    </source>
</evidence>
<dbReference type="SUPFAM" id="SSF81383">
    <property type="entry name" value="F-box domain"/>
    <property type="match status" value="1"/>
</dbReference>
<organism evidence="3 4">
    <name type="scientific">Hibiscus sabdariffa</name>
    <name type="common">roselle</name>
    <dbReference type="NCBI Taxonomy" id="183260"/>
    <lineage>
        <taxon>Eukaryota</taxon>
        <taxon>Viridiplantae</taxon>
        <taxon>Streptophyta</taxon>
        <taxon>Embryophyta</taxon>
        <taxon>Tracheophyta</taxon>
        <taxon>Spermatophyta</taxon>
        <taxon>Magnoliopsida</taxon>
        <taxon>eudicotyledons</taxon>
        <taxon>Gunneridae</taxon>
        <taxon>Pentapetalae</taxon>
        <taxon>rosids</taxon>
        <taxon>malvids</taxon>
        <taxon>Malvales</taxon>
        <taxon>Malvaceae</taxon>
        <taxon>Malvoideae</taxon>
        <taxon>Hibiscus</taxon>
    </lineage>
</organism>